<feature type="transmembrane region" description="Helical" evidence="2">
    <location>
        <begin position="156"/>
        <end position="177"/>
    </location>
</feature>
<keyword evidence="2" id="KW-0812">Transmembrane</keyword>
<dbReference type="EMBL" id="RBWV01000010">
    <property type="protein sequence ID" value="RKS77936.1"/>
    <property type="molecule type" value="Genomic_DNA"/>
</dbReference>
<dbReference type="RefSeq" id="WP_121192915.1">
    <property type="nucleotide sequence ID" value="NZ_RBWV01000010.1"/>
</dbReference>
<accession>A0A420XST2</accession>
<comment type="caution">
    <text evidence="4">The sequence shown here is derived from an EMBL/GenBank/DDBJ whole genome shotgun (WGS) entry which is preliminary data.</text>
</comment>
<evidence type="ECO:0000256" key="1">
    <source>
        <dbReference type="SAM" id="MobiDB-lite"/>
    </source>
</evidence>
<feature type="transmembrane region" description="Helical" evidence="2">
    <location>
        <begin position="121"/>
        <end position="144"/>
    </location>
</feature>
<reference evidence="4 5" key="1">
    <citation type="submission" date="2018-10" db="EMBL/GenBank/DDBJ databases">
        <title>Genomic Encyclopedia of Archaeal and Bacterial Type Strains, Phase II (KMG-II): from individual species to whole genera.</title>
        <authorList>
            <person name="Goeker M."/>
        </authorList>
    </citation>
    <scope>NUCLEOTIDE SEQUENCE [LARGE SCALE GENOMIC DNA]</scope>
    <source>
        <strain evidence="4 5">RP-AC37</strain>
    </source>
</reference>
<feature type="region of interest" description="Disordered" evidence="1">
    <location>
        <begin position="245"/>
        <end position="269"/>
    </location>
</feature>
<dbReference type="PANTHER" id="PTHR36834:SF1">
    <property type="entry name" value="INTEGRAL MEMBRANE PROTEIN"/>
    <property type="match status" value="1"/>
</dbReference>
<name>A0A420XST2_9ACTN</name>
<dbReference type="InterPro" id="IPR006976">
    <property type="entry name" value="VanZ-like"/>
</dbReference>
<evidence type="ECO:0000259" key="3">
    <source>
        <dbReference type="Pfam" id="PF04892"/>
    </source>
</evidence>
<dbReference type="InParanoid" id="A0A420XST2"/>
<dbReference type="InterPro" id="IPR053150">
    <property type="entry name" value="Teicoplanin_resist-assoc"/>
</dbReference>
<dbReference type="PANTHER" id="PTHR36834">
    <property type="entry name" value="MEMBRANE PROTEIN-RELATED"/>
    <property type="match status" value="1"/>
</dbReference>
<keyword evidence="2" id="KW-0472">Membrane</keyword>
<feature type="transmembrane region" description="Helical" evidence="2">
    <location>
        <begin position="87"/>
        <end position="109"/>
    </location>
</feature>
<dbReference type="Pfam" id="PF04892">
    <property type="entry name" value="VanZ"/>
    <property type="match status" value="1"/>
</dbReference>
<dbReference type="AlphaFoldDB" id="A0A420XST2"/>
<sequence>MTDLRSRAAQRLATAALCAYLLVLAGAAFLPLPGPPVPGASHDAPSANLHLHRPDLLGGWETERNVLMTVPLGLLLPLVVRRRYEQLLLVCVAVPVAIETGQLLGSLAVGRAWRSFDVDDILNNTVGGVLGLAATGAALALTGTRRLPALLPAHRFVAGAAAAALLGWAAFATLVGASPADGDTCSHPATRPVTRLTNGVVAYAVAGGSLCVVTADGTSSVPADSEPTVLSYESDGDSVVSAVGVTRPDSGPAVAPDGSPVHPEPVDGSPLLVWATGR</sequence>
<feature type="transmembrane region" description="Helical" evidence="2">
    <location>
        <begin position="64"/>
        <end position="80"/>
    </location>
</feature>
<evidence type="ECO:0000256" key="2">
    <source>
        <dbReference type="SAM" id="Phobius"/>
    </source>
</evidence>
<proteinExistence type="predicted"/>
<dbReference type="OrthoDB" id="4822551at2"/>
<evidence type="ECO:0000313" key="5">
    <source>
        <dbReference type="Proteomes" id="UP000281955"/>
    </source>
</evidence>
<feature type="transmembrane region" description="Helical" evidence="2">
    <location>
        <begin position="12"/>
        <end position="32"/>
    </location>
</feature>
<dbReference type="Proteomes" id="UP000281955">
    <property type="component" value="Unassembled WGS sequence"/>
</dbReference>
<organism evidence="4 5">
    <name type="scientific">Motilibacter peucedani</name>
    <dbReference type="NCBI Taxonomy" id="598650"/>
    <lineage>
        <taxon>Bacteria</taxon>
        <taxon>Bacillati</taxon>
        <taxon>Actinomycetota</taxon>
        <taxon>Actinomycetes</taxon>
        <taxon>Motilibacterales</taxon>
        <taxon>Motilibacteraceae</taxon>
        <taxon>Motilibacter</taxon>
    </lineage>
</organism>
<evidence type="ECO:0000313" key="4">
    <source>
        <dbReference type="EMBL" id="RKS77936.1"/>
    </source>
</evidence>
<feature type="domain" description="VanZ-like" evidence="3">
    <location>
        <begin position="18"/>
        <end position="133"/>
    </location>
</feature>
<gene>
    <name evidence="4" type="ORF">CLV35_1640</name>
</gene>
<protein>
    <submittedName>
        <fullName evidence="4">VanZ like protein</fullName>
    </submittedName>
</protein>
<keyword evidence="2" id="KW-1133">Transmembrane helix</keyword>
<keyword evidence="5" id="KW-1185">Reference proteome</keyword>